<dbReference type="Proteomes" id="UP000449678">
    <property type="component" value="Unassembled WGS sequence"/>
</dbReference>
<protein>
    <submittedName>
        <fullName evidence="2">Uncharacterized protein</fullName>
    </submittedName>
</protein>
<reference evidence="2 3" key="1">
    <citation type="submission" date="2019-12" db="EMBL/GenBank/DDBJ databases">
        <title>Novel species isolated from a subtropical stream in China.</title>
        <authorList>
            <person name="Lu H."/>
        </authorList>
    </citation>
    <scope>NUCLEOTIDE SEQUENCE [LARGE SCALE GENOMIC DNA]</scope>
    <source>
        <strain evidence="2 3">FT94W</strain>
    </source>
</reference>
<organism evidence="2 3">
    <name type="scientific">Duganella lactea</name>
    <dbReference type="NCBI Taxonomy" id="2692173"/>
    <lineage>
        <taxon>Bacteria</taxon>
        <taxon>Pseudomonadati</taxon>
        <taxon>Pseudomonadota</taxon>
        <taxon>Betaproteobacteria</taxon>
        <taxon>Burkholderiales</taxon>
        <taxon>Oxalobacteraceae</taxon>
        <taxon>Telluria group</taxon>
        <taxon>Duganella</taxon>
    </lineage>
</organism>
<sequence length="48" mass="5841">MTTQHQQQPDADDEPMAVEPAHVMTREKHRAREHYEQMLRQLEKEQQK</sequence>
<evidence type="ECO:0000256" key="1">
    <source>
        <dbReference type="SAM" id="MobiDB-lite"/>
    </source>
</evidence>
<accession>A0ABW9V808</accession>
<feature type="region of interest" description="Disordered" evidence="1">
    <location>
        <begin position="1"/>
        <end position="29"/>
    </location>
</feature>
<dbReference type="EMBL" id="WWCO01000006">
    <property type="protein sequence ID" value="MYM34905.1"/>
    <property type="molecule type" value="Genomic_DNA"/>
</dbReference>
<keyword evidence="3" id="KW-1185">Reference proteome</keyword>
<evidence type="ECO:0000313" key="2">
    <source>
        <dbReference type="EMBL" id="MYM34905.1"/>
    </source>
</evidence>
<dbReference type="RefSeq" id="WP_160990286.1">
    <property type="nucleotide sequence ID" value="NZ_WWCO01000006.1"/>
</dbReference>
<proteinExistence type="predicted"/>
<comment type="caution">
    <text evidence="2">The sequence shown here is derived from an EMBL/GenBank/DDBJ whole genome shotgun (WGS) entry which is preliminary data.</text>
</comment>
<gene>
    <name evidence="2" type="ORF">GTP38_11195</name>
</gene>
<evidence type="ECO:0000313" key="3">
    <source>
        <dbReference type="Proteomes" id="UP000449678"/>
    </source>
</evidence>
<name>A0ABW9V808_9BURK</name>